<evidence type="ECO:0000256" key="1">
    <source>
        <dbReference type="ARBA" id="ARBA00022741"/>
    </source>
</evidence>
<feature type="domain" description="Helicase ATP-binding" evidence="7">
    <location>
        <begin position="33"/>
        <end position="206"/>
    </location>
</feature>
<comment type="caution">
    <text evidence="10">The sequence shown here is derived from an EMBL/GenBank/DDBJ whole genome shotgun (WGS) entry which is preliminary data.</text>
</comment>
<evidence type="ECO:0000259" key="7">
    <source>
        <dbReference type="PROSITE" id="PS51192"/>
    </source>
</evidence>
<keyword evidence="2 10" id="KW-0378">Hydrolase</keyword>
<keyword evidence="4" id="KW-0067">ATP-binding</keyword>
<feature type="region of interest" description="Disordered" evidence="6">
    <location>
        <begin position="385"/>
        <end position="428"/>
    </location>
</feature>
<dbReference type="PANTHER" id="PTHR47963:SF1">
    <property type="entry name" value="DEAD-BOX ATP-DEPENDENT RNA HELICASE CSHB"/>
    <property type="match status" value="1"/>
</dbReference>
<dbReference type="InterPro" id="IPR014001">
    <property type="entry name" value="Helicase_ATP-bd"/>
</dbReference>
<evidence type="ECO:0000256" key="4">
    <source>
        <dbReference type="ARBA" id="ARBA00022840"/>
    </source>
</evidence>
<dbReference type="PROSITE" id="PS51195">
    <property type="entry name" value="Q_MOTIF"/>
    <property type="match status" value="1"/>
</dbReference>
<dbReference type="PROSITE" id="PS51192">
    <property type="entry name" value="HELICASE_ATP_BIND_1"/>
    <property type="match status" value="1"/>
</dbReference>
<feature type="compositionally biased region" description="Basic residues" evidence="6">
    <location>
        <begin position="401"/>
        <end position="414"/>
    </location>
</feature>
<dbReference type="EC" id="3.6.4.-" evidence="10"/>
<dbReference type="Pfam" id="PF00271">
    <property type="entry name" value="Helicase_C"/>
    <property type="match status" value="1"/>
</dbReference>
<evidence type="ECO:0000256" key="3">
    <source>
        <dbReference type="ARBA" id="ARBA00022806"/>
    </source>
</evidence>
<dbReference type="InterPro" id="IPR044742">
    <property type="entry name" value="DEAD/DEAH_RhlB"/>
</dbReference>
<dbReference type="GO" id="GO:0016787">
    <property type="term" value="F:hydrolase activity"/>
    <property type="evidence" value="ECO:0007669"/>
    <property type="project" value="UniProtKB-KW"/>
</dbReference>
<sequence length="428" mass="47986">MKGFKRFELPPFLLEALEKQHIHQPADIQERLIPAVLNKRDVIGQSQTGTGKTLAFLLPVAARIDPKKHHVQAVILAPTRELASQLHQELKKLLEVGEGSDISAKTLIGGTDRQKTVEQFQHPPHIVTATPGRLKDMTDSGVVDVSKTEMLVVDEADQMLDMGFIEEIDPVASKMPETLQMLVFSATIPEALQPFLKKYMSSPRHVHVHPEEASPAVIDHYFIPVRHRNRTELTIELALRLQPYFAIIFTSTKEEADEMAEAMSMKGIHADTLHGDISPRRRKQVMRNVDKLDVQYLVATDLAARGMDIEGVSHIINHSLPKELGYYVHRAGRTGRAGADGEVYTLVDEQSEYPRVSKLQDQGISCTFIDFKKGEFTLLDNPLKKAAKKKNKSSDTDAAVKKPKKVKPGYKKKAAQQPAGRQNKKRRK</sequence>
<protein>
    <submittedName>
        <fullName evidence="10">DEAD/DEAH box helicase</fullName>
        <ecNumber evidence="10">3.6.4.-</ecNumber>
    </submittedName>
</protein>
<dbReference type="SMART" id="SM00487">
    <property type="entry name" value="DEXDc"/>
    <property type="match status" value="1"/>
</dbReference>
<dbReference type="CDD" id="cd00268">
    <property type="entry name" value="DEADc"/>
    <property type="match status" value="1"/>
</dbReference>
<gene>
    <name evidence="10" type="ORF">ACFSUB_01685</name>
</gene>
<reference evidence="11" key="1">
    <citation type="journal article" date="2019" name="Int. J. Syst. Evol. Microbiol.">
        <title>The Global Catalogue of Microorganisms (GCM) 10K type strain sequencing project: providing services to taxonomists for standard genome sequencing and annotation.</title>
        <authorList>
            <consortium name="The Broad Institute Genomics Platform"/>
            <consortium name="The Broad Institute Genome Sequencing Center for Infectious Disease"/>
            <person name="Wu L."/>
            <person name="Ma J."/>
        </authorList>
    </citation>
    <scope>NUCLEOTIDE SEQUENCE [LARGE SCALE GENOMIC DNA]</scope>
    <source>
        <strain evidence="11">KCTC 33792</strain>
    </source>
</reference>
<dbReference type="PANTHER" id="PTHR47963">
    <property type="entry name" value="DEAD-BOX ATP-DEPENDENT RNA HELICASE 47, MITOCHONDRIAL"/>
    <property type="match status" value="1"/>
</dbReference>
<dbReference type="PROSITE" id="PS51194">
    <property type="entry name" value="HELICASE_CTER"/>
    <property type="match status" value="1"/>
</dbReference>
<organism evidence="10 11">
    <name type="scientific">Salibacterium lacus</name>
    <dbReference type="NCBI Taxonomy" id="1898109"/>
    <lineage>
        <taxon>Bacteria</taxon>
        <taxon>Bacillati</taxon>
        <taxon>Bacillota</taxon>
        <taxon>Bacilli</taxon>
        <taxon>Bacillales</taxon>
        <taxon>Bacillaceae</taxon>
    </lineage>
</organism>
<dbReference type="SUPFAM" id="SSF52540">
    <property type="entry name" value="P-loop containing nucleoside triphosphate hydrolases"/>
    <property type="match status" value="1"/>
</dbReference>
<evidence type="ECO:0000259" key="9">
    <source>
        <dbReference type="PROSITE" id="PS51195"/>
    </source>
</evidence>
<dbReference type="Pfam" id="PF00270">
    <property type="entry name" value="DEAD"/>
    <property type="match status" value="1"/>
</dbReference>
<dbReference type="EMBL" id="JBHUML010000002">
    <property type="protein sequence ID" value="MFD2704163.1"/>
    <property type="molecule type" value="Genomic_DNA"/>
</dbReference>
<evidence type="ECO:0000313" key="11">
    <source>
        <dbReference type="Proteomes" id="UP001597520"/>
    </source>
</evidence>
<name>A0ABW5SWW7_9BACI</name>
<evidence type="ECO:0000259" key="8">
    <source>
        <dbReference type="PROSITE" id="PS51194"/>
    </source>
</evidence>
<keyword evidence="11" id="KW-1185">Reference proteome</keyword>
<dbReference type="SMART" id="SM00490">
    <property type="entry name" value="HELICc"/>
    <property type="match status" value="1"/>
</dbReference>
<proteinExistence type="predicted"/>
<feature type="domain" description="Helicase C-terminal" evidence="8">
    <location>
        <begin position="217"/>
        <end position="379"/>
    </location>
</feature>
<evidence type="ECO:0000256" key="2">
    <source>
        <dbReference type="ARBA" id="ARBA00022801"/>
    </source>
</evidence>
<feature type="domain" description="DEAD-box RNA helicase Q" evidence="9">
    <location>
        <begin position="2"/>
        <end position="30"/>
    </location>
</feature>
<evidence type="ECO:0000313" key="10">
    <source>
        <dbReference type="EMBL" id="MFD2704163.1"/>
    </source>
</evidence>
<dbReference type="InterPro" id="IPR014014">
    <property type="entry name" value="RNA_helicase_DEAD_Q_motif"/>
</dbReference>
<dbReference type="InterPro" id="IPR011545">
    <property type="entry name" value="DEAD/DEAH_box_helicase_dom"/>
</dbReference>
<accession>A0ABW5SWW7</accession>
<feature type="short sequence motif" description="Q motif" evidence="5">
    <location>
        <begin position="2"/>
        <end position="30"/>
    </location>
</feature>
<keyword evidence="1" id="KW-0547">Nucleotide-binding</keyword>
<dbReference type="RefSeq" id="WP_380711450.1">
    <property type="nucleotide sequence ID" value="NZ_JBHUML010000002.1"/>
</dbReference>
<keyword evidence="3 10" id="KW-0347">Helicase</keyword>
<dbReference type="CDD" id="cd18787">
    <property type="entry name" value="SF2_C_DEAD"/>
    <property type="match status" value="1"/>
</dbReference>
<dbReference type="InterPro" id="IPR001650">
    <property type="entry name" value="Helicase_C-like"/>
</dbReference>
<dbReference type="InterPro" id="IPR050547">
    <property type="entry name" value="DEAD_box_RNA_helicases"/>
</dbReference>
<dbReference type="Proteomes" id="UP001597520">
    <property type="component" value="Unassembled WGS sequence"/>
</dbReference>
<dbReference type="GO" id="GO:0004386">
    <property type="term" value="F:helicase activity"/>
    <property type="evidence" value="ECO:0007669"/>
    <property type="project" value="UniProtKB-KW"/>
</dbReference>
<evidence type="ECO:0000256" key="6">
    <source>
        <dbReference type="SAM" id="MobiDB-lite"/>
    </source>
</evidence>
<dbReference type="Gene3D" id="3.40.50.300">
    <property type="entry name" value="P-loop containing nucleotide triphosphate hydrolases"/>
    <property type="match status" value="2"/>
</dbReference>
<evidence type="ECO:0000256" key="5">
    <source>
        <dbReference type="PROSITE-ProRule" id="PRU00552"/>
    </source>
</evidence>
<dbReference type="InterPro" id="IPR027417">
    <property type="entry name" value="P-loop_NTPase"/>
</dbReference>